<name>A0A2A9EH48_9MICO</name>
<keyword evidence="3 7" id="KW-0812">Transmembrane</keyword>
<feature type="domain" description="ABC3 transporter permease C-terminal" evidence="8">
    <location>
        <begin position="740"/>
        <end position="857"/>
    </location>
</feature>
<dbReference type="InterPro" id="IPR003838">
    <property type="entry name" value="ABC3_permease_C"/>
</dbReference>
<dbReference type="PANTHER" id="PTHR30572:SF4">
    <property type="entry name" value="ABC TRANSPORTER PERMEASE YTRF"/>
    <property type="match status" value="1"/>
</dbReference>
<evidence type="ECO:0000256" key="7">
    <source>
        <dbReference type="SAM" id="Phobius"/>
    </source>
</evidence>
<feature type="transmembrane region" description="Helical" evidence="7">
    <location>
        <begin position="410"/>
        <end position="432"/>
    </location>
</feature>
<dbReference type="RefSeq" id="WP_098458593.1">
    <property type="nucleotide sequence ID" value="NZ_PDJH01000001.1"/>
</dbReference>
<dbReference type="GO" id="GO:0005886">
    <property type="term" value="C:plasma membrane"/>
    <property type="evidence" value="ECO:0007669"/>
    <property type="project" value="UniProtKB-SubCell"/>
</dbReference>
<keyword evidence="10" id="KW-1185">Reference proteome</keyword>
<sequence>MIRLTLSQMRKSVGRLVAAGVAIMIGTAFVAATLVAGETITRTSTDAIAAVYAKSDLVVVGLGDRLTPDEVAKVAAVDGVKATAVHAQLGVQLETDKRNIWARVVPTASDPRLDAQVVLRGALPTSPGQVALPVDMANRLGATVGGTVTTPAIATDGSDAAGAETLTVVGILDDPNGAFAMEGGAVMASQADVDRWLVSYNGGEQAPADAVGLTLADDADRAEVAQTIESTLSTDGRQVVARTLQEQAGEIARQLTGDAHTVTYVVLAFAALALIVAGLVIANTFQVLVAQRTRTLALLRCVGANKRQLRTSVLLEATILGLLASLSGIALGLGAAQVTLSVLSTRDVGVPLPTVVPVSVAVFAVPLLAGLLVTVLAATSPARAATRVAPLAALRPADAPSVRHGSTGRLVTATLMTVTGFVMLGLGAAAGLMREPMIGLLVGIPGGALSFVGVAVGSVFWIPKVTAWVGSLAARTGPSARLATANTLRNPRRTAATSTALLIGVTLVVMMTTGAESARQTFNASFDERYSVDVAVLGGHQLSADGKNTTQLDAGVTSQIAAVDGVTATATITRGLVEAKGDDVPFDVAMGDGEARPIIDAIDPATAATVMRDTTDLAPFTDDALVISKNWASGSNVTDGQKVTLVGAGGATADLTVQVVPSMPAGLEIAVTTATLLKLDPGAVTNSLLVRVADPENPRSTVADIQDVVDDLGVWTTGPVVERAMFDQVIDALLAVVVGLLAVAVFIALIGVTNTLSLSVLERQRENAMLRAIGLTRKQLRLTLTVEGLLIALVGTGLGVVLGTVYGWAGSAAALGTFGDIALAVPWRDLGLVLVVAVLAGLVASVLPARRATRTSPVEALAVD</sequence>
<evidence type="ECO:0000313" key="9">
    <source>
        <dbReference type="EMBL" id="PFG37562.1"/>
    </source>
</evidence>
<dbReference type="GO" id="GO:0022857">
    <property type="term" value="F:transmembrane transporter activity"/>
    <property type="evidence" value="ECO:0007669"/>
    <property type="project" value="TreeGrafter"/>
</dbReference>
<feature type="domain" description="ABC3 transporter permease C-terminal" evidence="8">
    <location>
        <begin position="268"/>
        <end position="388"/>
    </location>
</feature>
<feature type="transmembrane region" description="Helical" evidence="7">
    <location>
        <begin position="313"/>
        <end position="335"/>
    </location>
</feature>
<comment type="similarity">
    <text evidence="6">Belongs to the ABC-4 integral membrane protein family.</text>
</comment>
<organism evidence="9 10">
    <name type="scientific">Flavimobilis soli</name>
    <dbReference type="NCBI Taxonomy" id="442709"/>
    <lineage>
        <taxon>Bacteria</taxon>
        <taxon>Bacillati</taxon>
        <taxon>Actinomycetota</taxon>
        <taxon>Actinomycetes</taxon>
        <taxon>Micrococcales</taxon>
        <taxon>Jonesiaceae</taxon>
        <taxon>Flavimobilis</taxon>
    </lineage>
</organism>
<evidence type="ECO:0000256" key="4">
    <source>
        <dbReference type="ARBA" id="ARBA00022989"/>
    </source>
</evidence>
<dbReference type="AlphaFoldDB" id="A0A2A9EH48"/>
<feature type="transmembrane region" description="Helical" evidence="7">
    <location>
        <begin position="12"/>
        <end position="36"/>
    </location>
</feature>
<proteinExistence type="inferred from homology"/>
<dbReference type="Proteomes" id="UP000221394">
    <property type="component" value="Unassembled WGS sequence"/>
</dbReference>
<keyword evidence="4 7" id="KW-1133">Transmembrane helix</keyword>
<evidence type="ECO:0000313" key="10">
    <source>
        <dbReference type="Proteomes" id="UP000221394"/>
    </source>
</evidence>
<evidence type="ECO:0000256" key="5">
    <source>
        <dbReference type="ARBA" id="ARBA00023136"/>
    </source>
</evidence>
<accession>A0A2A9EH48</accession>
<feature type="transmembrane region" description="Helical" evidence="7">
    <location>
        <begin position="264"/>
        <end position="290"/>
    </location>
</feature>
<dbReference type="PANTHER" id="PTHR30572">
    <property type="entry name" value="MEMBRANE COMPONENT OF TRANSPORTER-RELATED"/>
    <property type="match status" value="1"/>
</dbReference>
<feature type="transmembrane region" description="Helical" evidence="7">
    <location>
        <begin position="732"/>
        <end position="761"/>
    </location>
</feature>
<dbReference type="EMBL" id="PDJH01000001">
    <property type="protein sequence ID" value="PFG37562.1"/>
    <property type="molecule type" value="Genomic_DNA"/>
</dbReference>
<feature type="transmembrane region" description="Helical" evidence="7">
    <location>
        <begin position="829"/>
        <end position="847"/>
    </location>
</feature>
<evidence type="ECO:0000259" key="8">
    <source>
        <dbReference type="Pfam" id="PF02687"/>
    </source>
</evidence>
<feature type="transmembrane region" description="Helical" evidence="7">
    <location>
        <begin position="782"/>
        <end position="809"/>
    </location>
</feature>
<feature type="transmembrane region" description="Helical" evidence="7">
    <location>
        <begin position="495"/>
        <end position="515"/>
    </location>
</feature>
<comment type="subcellular location">
    <subcellularLocation>
        <location evidence="1">Cell membrane</location>
        <topology evidence="1">Multi-pass membrane protein</topology>
    </subcellularLocation>
</comment>
<evidence type="ECO:0000256" key="3">
    <source>
        <dbReference type="ARBA" id="ARBA00022692"/>
    </source>
</evidence>
<evidence type="ECO:0000256" key="6">
    <source>
        <dbReference type="ARBA" id="ARBA00038076"/>
    </source>
</evidence>
<reference evidence="9 10" key="1">
    <citation type="submission" date="2017-10" db="EMBL/GenBank/DDBJ databases">
        <title>Sequencing the genomes of 1000 actinobacteria strains.</title>
        <authorList>
            <person name="Klenk H.-P."/>
        </authorList>
    </citation>
    <scope>NUCLEOTIDE SEQUENCE [LARGE SCALE GENOMIC DNA]</scope>
    <source>
        <strain evidence="9 10">DSM 21574</strain>
    </source>
</reference>
<dbReference type="InterPro" id="IPR050250">
    <property type="entry name" value="Macrolide_Exporter_MacB"/>
</dbReference>
<keyword evidence="2" id="KW-1003">Cell membrane</keyword>
<dbReference type="Pfam" id="PF02687">
    <property type="entry name" value="FtsX"/>
    <property type="match status" value="2"/>
</dbReference>
<feature type="transmembrane region" description="Helical" evidence="7">
    <location>
        <begin position="355"/>
        <end position="378"/>
    </location>
</feature>
<keyword evidence="5 7" id="KW-0472">Membrane</keyword>
<comment type="caution">
    <text evidence="9">The sequence shown here is derived from an EMBL/GenBank/DDBJ whole genome shotgun (WGS) entry which is preliminary data.</text>
</comment>
<feature type="transmembrane region" description="Helical" evidence="7">
    <location>
        <begin position="438"/>
        <end position="462"/>
    </location>
</feature>
<evidence type="ECO:0000256" key="2">
    <source>
        <dbReference type="ARBA" id="ARBA00022475"/>
    </source>
</evidence>
<protein>
    <submittedName>
        <fullName evidence="9">Putative ABC transport system permease protein</fullName>
    </submittedName>
</protein>
<gene>
    <name evidence="9" type="ORF">ATL41_2329</name>
</gene>
<evidence type="ECO:0000256" key="1">
    <source>
        <dbReference type="ARBA" id="ARBA00004651"/>
    </source>
</evidence>
<dbReference type="OrthoDB" id="9780560at2"/>